<dbReference type="Gene3D" id="3.30.450.20">
    <property type="entry name" value="PAS domain"/>
    <property type="match status" value="1"/>
</dbReference>
<dbReference type="InterPro" id="IPR036864">
    <property type="entry name" value="Zn2-C6_fun-type_DNA-bd_sf"/>
</dbReference>
<dbReference type="OMA" id="TPRTEHI"/>
<feature type="compositionally biased region" description="Polar residues" evidence="7">
    <location>
        <begin position="85"/>
        <end position="94"/>
    </location>
</feature>
<dbReference type="PROSITE" id="PS00463">
    <property type="entry name" value="ZN2_CY6_FUNGAL_1"/>
    <property type="match status" value="1"/>
</dbReference>
<keyword evidence="5" id="KW-0804">Transcription</keyword>
<dbReference type="AlphaFoldDB" id="U4L0Q6"/>
<keyword evidence="3" id="KW-0805">Transcription regulation</keyword>
<dbReference type="CDD" id="cd00067">
    <property type="entry name" value="GAL4"/>
    <property type="match status" value="1"/>
</dbReference>
<evidence type="ECO:0000313" key="10">
    <source>
        <dbReference type="Proteomes" id="UP000018144"/>
    </source>
</evidence>
<dbReference type="PROSITE" id="PS50048">
    <property type="entry name" value="ZN2_CY6_FUNGAL_2"/>
    <property type="match status" value="1"/>
</dbReference>
<dbReference type="InterPro" id="IPR050335">
    <property type="entry name" value="ERT1_acuK_gluconeogen_tf"/>
</dbReference>
<feature type="compositionally biased region" description="Basic and acidic residues" evidence="7">
    <location>
        <begin position="608"/>
        <end position="627"/>
    </location>
</feature>
<evidence type="ECO:0000256" key="1">
    <source>
        <dbReference type="ARBA" id="ARBA00022723"/>
    </source>
</evidence>
<evidence type="ECO:0000259" key="8">
    <source>
        <dbReference type="PROSITE" id="PS50048"/>
    </source>
</evidence>
<feature type="compositionally biased region" description="Low complexity" evidence="7">
    <location>
        <begin position="479"/>
        <end position="496"/>
    </location>
</feature>
<feature type="compositionally biased region" description="Pro residues" evidence="7">
    <location>
        <begin position="161"/>
        <end position="170"/>
    </location>
</feature>
<keyword evidence="1" id="KW-0479">Metal-binding</keyword>
<dbReference type="eggNOG" id="ENOG502S5NV">
    <property type="taxonomic scope" value="Eukaryota"/>
</dbReference>
<evidence type="ECO:0000256" key="3">
    <source>
        <dbReference type="ARBA" id="ARBA00023015"/>
    </source>
</evidence>
<evidence type="ECO:0000256" key="6">
    <source>
        <dbReference type="ARBA" id="ARBA00023242"/>
    </source>
</evidence>
<feature type="compositionally biased region" description="Polar residues" evidence="7">
    <location>
        <begin position="1"/>
        <end position="18"/>
    </location>
</feature>
<dbReference type="PANTHER" id="PTHR47659">
    <property type="entry name" value="ZN(II)2CYS6 TRANSCRIPTION FACTOR (EUROFUNG)-RELATED"/>
    <property type="match status" value="1"/>
</dbReference>
<dbReference type="EMBL" id="HF935410">
    <property type="protein sequence ID" value="CCX08356.1"/>
    <property type="molecule type" value="Genomic_DNA"/>
</dbReference>
<keyword evidence="6" id="KW-0539">Nucleus</keyword>
<sequence length="627" mass="70275">MQAPMQSSSSPGGLQVPSSFGARRSISHDLARFSLDLAPERRRVHNNKVPYPSPPMSHSPPPPNPPSPGAQGHPPQTAYYGANPVQMQQQSSYAPPSYRQYLPEQTQHQQQQQVQQVQQQHPQQSQQQQPVSYASYSSNAAESEPYQPVHPQLSNTNDRFAPPPPPPPPTMSGQTRQTYHNQFPPPPMPLRRPKSHVASACVNCKKAHLACDTRRPCPRCVGLGKQDTCVDVQHKKRGRPRLRDDHRSHSFEIAAMARPAGNMTSPSSPSIAPSFRPSTHRILKSQAESPRFSRRPSLTPREDILGHHSHGSYFDPRPSSRPSRMHMPTLSNATAFLTVDWEFIKSSGGIGELLGYTANELDCQKDLFSIVLETDFDKLKQLRQRIFNEFPPLRDSRRSSPNDLWRILPENQFLPEIQGTSIHQEVLHMRHPDGQYFKIRIRAHLAYSQAYVVVVVFSHPNEMPPPLQLNNSSAYASRLGAPTPGSGSSTSLQSPSFHLQVQPGPQSPYSNPGMVSTSPMESRPRTIHESAYPPITQYMNAPTPAPPAPSPPYYRNPNSPANLTPTTTTFNQPNQNTMQQKDLQLPPLQLPRYNEIEGRAPMPYTPEETDRTETPRRQRIGVKEMVE</sequence>
<evidence type="ECO:0000256" key="5">
    <source>
        <dbReference type="ARBA" id="ARBA00023163"/>
    </source>
</evidence>
<feature type="compositionally biased region" description="Polar residues" evidence="7">
    <location>
        <begin position="171"/>
        <end position="181"/>
    </location>
</feature>
<feature type="compositionally biased region" description="Pro residues" evidence="7">
    <location>
        <begin position="543"/>
        <end position="554"/>
    </location>
</feature>
<feature type="region of interest" description="Disordered" evidence="7">
    <location>
        <begin position="1"/>
        <end position="21"/>
    </location>
</feature>
<feature type="compositionally biased region" description="Low complexity" evidence="7">
    <location>
        <begin position="107"/>
        <end position="144"/>
    </location>
</feature>
<keyword evidence="4" id="KW-0238">DNA-binding</keyword>
<evidence type="ECO:0000256" key="4">
    <source>
        <dbReference type="ARBA" id="ARBA00023125"/>
    </source>
</evidence>
<name>U4L0Q6_PYROM</name>
<dbReference type="SUPFAM" id="SSF57701">
    <property type="entry name" value="Zn2/Cys6 DNA-binding domain"/>
    <property type="match status" value="1"/>
</dbReference>
<dbReference type="PANTHER" id="PTHR47659:SF4">
    <property type="entry name" value="ZN(II)2CYS6 TRANSCRIPTION FACTOR (EUROFUNG)"/>
    <property type="match status" value="1"/>
</dbReference>
<organism evidence="9 10">
    <name type="scientific">Pyronema omphalodes (strain CBS 100304)</name>
    <name type="common">Pyronema confluens</name>
    <dbReference type="NCBI Taxonomy" id="1076935"/>
    <lineage>
        <taxon>Eukaryota</taxon>
        <taxon>Fungi</taxon>
        <taxon>Dikarya</taxon>
        <taxon>Ascomycota</taxon>
        <taxon>Pezizomycotina</taxon>
        <taxon>Pezizomycetes</taxon>
        <taxon>Pezizales</taxon>
        <taxon>Pyronemataceae</taxon>
        <taxon>Pyronema</taxon>
    </lineage>
</organism>
<feature type="compositionally biased region" description="Pro residues" evidence="7">
    <location>
        <begin position="51"/>
        <end position="68"/>
    </location>
</feature>
<feature type="compositionally biased region" description="Polar residues" evidence="7">
    <location>
        <begin position="497"/>
        <end position="520"/>
    </location>
</feature>
<dbReference type="InterPro" id="IPR001138">
    <property type="entry name" value="Zn2Cys6_DnaBD"/>
</dbReference>
<feature type="region of interest" description="Disordered" evidence="7">
    <location>
        <begin position="284"/>
        <end position="326"/>
    </location>
</feature>
<protein>
    <submittedName>
        <fullName evidence="9">Similar to Transcription activator of gluconeogenesis ERT1-2 acc. no. Q6C764</fullName>
    </submittedName>
</protein>
<evidence type="ECO:0000313" key="9">
    <source>
        <dbReference type="EMBL" id="CCX08356.1"/>
    </source>
</evidence>
<evidence type="ECO:0000256" key="7">
    <source>
        <dbReference type="SAM" id="MobiDB-lite"/>
    </source>
</evidence>
<keyword evidence="2" id="KW-0862">Zinc</keyword>
<feature type="domain" description="Zn(2)-C6 fungal-type" evidence="8">
    <location>
        <begin position="200"/>
        <end position="231"/>
    </location>
</feature>
<evidence type="ECO:0000256" key="2">
    <source>
        <dbReference type="ARBA" id="ARBA00022833"/>
    </source>
</evidence>
<keyword evidence="10" id="KW-1185">Reference proteome</keyword>
<feature type="compositionally biased region" description="Low complexity" evidence="7">
    <location>
        <begin position="555"/>
        <end position="591"/>
    </location>
</feature>
<accession>U4L0Q6</accession>
<reference evidence="9 10" key="1">
    <citation type="journal article" date="2013" name="PLoS Genet.">
        <title>The genome and development-dependent transcriptomes of Pyronema confluens: a window into fungal evolution.</title>
        <authorList>
            <person name="Traeger S."/>
            <person name="Altegoer F."/>
            <person name="Freitag M."/>
            <person name="Gabaldon T."/>
            <person name="Kempken F."/>
            <person name="Kumar A."/>
            <person name="Marcet-Houben M."/>
            <person name="Poggeler S."/>
            <person name="Stajich J.E."/>
            <person name="Nowrousian M."/>
        </authorList>
    </citation>
    <scope>NUCLEOTIDE SEQUENCE [LARGE SCALE GENOMIC DNA]</scope>
    <source>
        <strain evidence="10">CBS 100304</strain>
        <tissue evidence="9">Vegetative mycelium</tissue>
    </source>
</reference>
<dbReference type="Proteomes" id="UP000018144">
    <property type="component" value="Unassembled WGS sequence"/>
</dbReference>
<proteinExistence type="predicted"/>
<feature type="region of interest" description="Disordered" evidence="7">
    <location>
        <begin position="475"/>
        <end position="627"/>
    </location>
</feature>
<dbReference type="STRING" id="1076935.U4L0Q6"/>
<gene>
    <name evidence="9" type="ORF">PCON_07949</name>
</gene>
<dbReference type="OrthoDB" id="5575144at2759"/>
<feature type="region of interest" description="Disordered" evidence="7">
    <location>
        <begin position="37"/>
        <end position="192"/>
    </location>
</feature>
<dbReference type="GO" id="GO:0008270">
    <property type="term" value="F:zinc ion binding"/>
    <property type="evidence" value="ECO:0007669"/>
    <property type="project" value="InterPro"/>
</dbReference>
<dbReference type="GO" id="GO:0000981">
    <property type="term" value="F:DNA-binding transcription factor activity, RNA polymerase II-specific"/>
    <property type="evidence" value="ECO:0007669"/>
    <property type="project" value="InterPro"/>
</dbReference>
<dbReference type="GO" id="GO:0003677">
    <property type="term" value="F:DNA binding"/>
    <property type="evidence" value="ECO:0007669"/>
    <property type="project" value="UniProtKB-KW"/>
</dbReference>